<name>A0ABV7Y6K8_9ACTN</name>
<dbReference type="InterPro" id="IPR050147">
    <property type="entry name" value="Ser/Thr_Dehydratase"/>
</dbReference>
<keyword evidence="2" id="KW-0663">Pyridoxal phosphate</keyword>
<evidence type="ECO:0000313" key="6">
    <source>
        <dbReference type="EMBL" id="MFC3759285.1"/>
    </source>
</evidence>
<evidence type="ECO:0000313" key="7">
    <source>
        <dbReference type="Proteomes" id="UP001595699"/>
    </source>
</evidence>
<dbReference type="InterPro" id="IPR036052">
    <property type="entry name" value="TrpB-like_PALP_sf"/>
</dbReference>
<dbReference type="Gene3D" id="3.40.50.1100">
    <property type="match status" value="2"/>
</dbReference>
<dbReference type="NCBIfam" id="NF006094">
    <property type="entry name" value="PRK08246.1"/>
    <property type="match status" value="1"/>
</dbReference>
<dbReference type="PANTHER" id="PTHR48078:SF6">
    <property type="entry name" value="L-THREONINE DEHYDRATASE CATABOLIC TDCB"/>
    <property type="match status" value="1"/>
</dbReference>
<comment type="caution">
    <text evidence="6">The sequence shown here is derived from an EMBL/GenBank/DDBJ whole genome shotgun (WGS) entry which is preliminary data.</text>
</comment>
<sequence length="327" mass="33987">MTIPLRVPDAAELKAAAERLRGRIRRTPILELDGQEVGVQGSVLLKLELLQHVGVFKTRGALNTLLSTEVPPDGVVAASGGNHGAAVAWAAREVGVKAQIFVPKTSPQAKVDRVRSYGADVHLIDGYYPEALIASKEWAAERDVLQIHAYDMTSVVAGASTLGQELVEQVPEATAVLVSCGGGGLYAGTALGVGDAAQVHIVEPELCPTMHAALEAGEPVETTLGGVASDSMAAPRAGAIPYAVATSHHARSFLVTDEAIIAARKFLWERCRLLAEPGGATAFASLLSKAYVPGEGDTTVVVISGGNHLDFPSPSDPARRGSPNSPS</sequence>
<dbReference type="PANTHER" id="PTHR48078">
    <property type="entry name" value="THREONINE DEHYDRATASE, MITOCHONDRIAL-RELATED"/>
    <property type="match status" value="1"/>
</dbReference>
<dbReference type="InterPro" id="IPR001926">
    <property type="entry name" value="TrpB-like_PALP"/>
</dbReference>
<dbReference type="RefSeq" id="WP_307782689.1">
    <property type="nucleotide sequence ID" value="NZ_JAFBCM010000001.1"/>
</dbReference>
<evidence type="ECO:0000256" key="3">
    <source>
        <dbReference type="ARBA" id="ARBA00023239"/>
    </source>
</evidence>
<reference evidence="7" key="1">
    <citation type="journal article" date="2019" name="Int. J. Syst. Evol. Microbiol.">
        <title>The Global Catalogue of Microorganisms (GCM) 10K type strain sequencing project: providing services to taxonomists for standard genome sequencing and annotation.</title>
        <authorList>
            <consortium name="The Broad Institute Genomics Platform"/>
            <consortium name="The Broad Institute Genome Sequencing Center for Infectious Disease"/>
            <person name="Wu L."/>
            <person name="Ma J."/>
        </authorList>
    </citation>
    <scope>NUCLEOTIDE SEQUENCE [LARGE SCALE GENOMIC DNA]</scope>
    <source>
        <strain evidence="7">CGMCC 4.7241</strain>
    </source>
</reference>
<feature type="region of interest" description="Disordered" evidence="4">
    <location>
        <begin position="305"/>
        <end position="327"/>
    </location>
</feature>
<dbReference type="SUPFAM" id="SSF53686">
    <property type="entry name" value="Tryptophan synthase beta subunit-like PLP-dependent enzymes"/>
    <property type="match status" value="1"/>
</dbReference>
<dbReference type="Pfam" id="PF00291">
    <property type="entry name" value="PALP"/>
    <property type="match status" value="1"/>
</dbReference>
<feature type="domain" description="Tryptophan synthase beta chain-like PALP" evidence="5">
    <location>
        <begin position="23"/>
        <end position="305"/>
    </location>
</feature>
<evidence type="ECO:0000256" key="2">
    <source>
        <dbReference type="ARBA" id="ARBA00022898"/>
    </source>
</evidence>
<evidence type="ECO:0000256" key="4">
    <source>
        <dbReference type="SAM" id="MobiDB-lite"/>
    </source>
</evidence>
<comment type="cofactor">
    <cofactor evidence="1">
        <name>pyridoxal 5'-phosphate</name>
        <dbReference type="ChEBI" id="CHEBI:597326"/>
    </cofactor>
</comment>
<dbReference type="Proteomes" id="UP001595699">
    <property type="component" value="Unassembled WGS sequence"/>
</dbReference>
<gene>
    <name evidence="6" type="ORF">ACFOUW_00405</name>
</gene>
<keyword evidence="3" id="KW-0456">Lyase</keyword>
<dbReference type="EMBL" id="JBHRZH010000001">
    <property type="protein sequence ID" value="MFC3759285.1"/>
    <property type="molecule type" value="Genomic_DNA"/>
</dbReference>
<organism evidence="6 7">
    <name type="scientific">Tenggerimyces flavus</name>
    <dbReference type="NCBI Taxonomy" id="1708749"/>
    <lineage>
        <taxon>Bacteria</taxon>
        <taxon>Bacillati</taxon>
        <taxon>Actinomycetota</taxon>
        <taxon>Actinomycetes</taxon>
        <taxon>Propionibacteriales</taxon>
        <taxon>Nocardioidaceae</taxon>
        <taxon>Tenggerimyces</taxon>
    </lineage>
</organism>
<proteinExistence type="predicted"/>
<evidence type="ECO:0000259" key="5">
    <source>
        <dbReference type="Pfam" id="PF00291"/>
    </source>
</evidence>
<accession>A0ABV7Y6K8</accession>
<dbReference type="CDD" id="cd01562">
    <property type="entry name" value="Thr-dehyd"/>
    <property type="match status" value="1"/>
</dbReference>
<protein>
    <submittedName>
        <fullName evidence="6">Threonine/serine dehydratase</fullName>
    </submittedName>
</protein>
<keyword evidence="7" id="KW-1185">Reference proteome</keyword>
<evidence type="ECO:0000256" key="1">
    <source>
        <dbReference type="ARBA" id="ARBA00001933"/>
    </source>
</evidence>